<dbReference type="Proteomes" id="UP000008811">
    <property type="component" value="Chromosome"/>
</dbReference>
<dbReference type="CDD" id="cd02588">
    <property type="entry name" value="HAD_L2-DEX"/>
    <property type="match status" value="1"/>
</dbReference>
<dbReference type="InterPro" id="IPR023214">
    <property type="entry name" value="HAD_sf"/>
</dbReference>
<dbReference type="Pfam" id="PF00702">
    <property type="entry name" value="Hydrolase"/>
    <property type="match status" value="1"/>
</dbReference>
<dbReference type="GO" id="GO:0019120">
    <property type="term" value="F:hydrolase activity, acting on acid halide bonds, in C-halide compounds"/>
    <property type="evidence" value="ECO:0007669"/>
    <property type="project" value="InterPro"/>
</dbReference>
<dbReference type="HOGENOM" id="CLU_045011_3_1_10"/>
<gene>
    <name evidence="3" type="ordered locus">Cpar_1536</name>
</gene>
<dbReference type="SFLD" id="SFLDS00003">
    <property type="entry name" value="Haloacid_Dehalogenase"/>
    <property type="match status" value="1"/>
</dbReference>
<protein>
    <submittedName>
        <fullName evidence="3">Haloacid dehalogenase, type II</fullName>
    </submittedName>
</protein>
<dbReference type="InterPro" id="IPR051540">
    <property type="entry name" value="S-2-haloacid_dehalogenase"/>
</dbReference>
<comment type="similarity">
    <text evidence="1">Belongs to the HAD-like hydrolase superfamily. S-2-haloalkanoic acid dehalogenase family.</text>
</comment>
<dbReference type="EMBL" id="CP001099">
    <property type="protein sequence ID" value="ACF11934.1"/>
    <property type="molecule type" value="Genomic_DNA"/>
</dbReference>
<dbReference type="KEGG" id="cpc:Cpar_1536"/>
<sequence length="239" mass="26672">MTSNEHLNPTGMSSPSAQTLAFDVYGTLIDTHGLVSMLETFAGENAAALSQLWRQKQLEYSFRRALMKRYRSFAECTAEALEFACNTFQFTPSEQQRQALLDGYRRLPAFPDVTAGLERAQAAGFRLYAFSNGLASDVESVLDHAGVRKYFLDIVSVDEVRSFKPDPEVYRHFMQRAGSSAEKSWLISSNPFDVTGARSIGMQAIWVQRSTDAVFDPWEFRPTAIVSSLQEIAAATKQA</sequence>
<dbReference type="InterPro" id="IPR036412">
    <property type="entry name" value="HAD-like_sf"/>
</dbReference>
<reference evidence="3" key="1">
    <citation type="submission" date="2008-06" db="EMBL/GenBank/DDBJ databases">
        <title>Complete sequence of Chlorobaculum parvum NCIB 8327.</title>
        <authorList>
            <consortium name="US DOE Joint Genome Institute"/>
            <person name="Lucas S."/>
            <person name="Copeland A."/>
            <person name="Lapidus A."/>
            <person name="Glavina del Rio T."/>
            <person name="Dalin E."/>
            <person name="Tice H."/>
            <person name="Bruce D."/>
            <person name="Goodwin L."/>
            <person name="Pitluck S."/>
            <person name="Schmutz J."/>
            <person name="Larimer F."/>
            <person name="Land M."/>
            <person name="Hauser L."/>
            <person name="Kyrpides N."/>
            <person name="Mikhailova N."/>
            <person name="Zhao F."/>
            <person name="Li T."/>
            <person name="Liu Z."/>
            <person name="Overmann J."/>
            <person name="Bryant D.A."/>
            <person name="Richardson P."/>
        </authorList>
    </citation>
    <scope>NUCLEOTIDE SEQUENCE [LARGE SCALE GENOMIC DNA]</scope>
    <source>
        <strain evidence="3">NCIB 8327</strain>
    </source>
</reference>
<evidence type="ECO:0000313" key="3">
    <source>
        <dbReference type="EMBL" id="ACF11934.1"/>
    </source>
</evidence>
<dbReference type="eggNOG" id="COG1011">
    <property type="taxonomic scope" value="Bacteria"/>
</dbReference>
<accession>B3QPT1</accession>
<dbReference type="AlphaFoldDB" id="B3QPT1"/>
<evidence type="ECO:0000313" key="4">
    <source>
        <dbReference type="Proteomes" id="UP000008811"/>
    </source>
</evidence>
<evidence type="ECO:0000256" key="1">
    <source>
        <dbReference type="ARBA" id="ARBA00008106"/>
    </source>
</evidence>
<organism evidence="3 4">
    <name type="scientific">Chlorobaculum parvum (strain DSM 263 / NCIMB 8327)</name>
    <name type="common">Chlorobium vibrioforme subsp. thiosulfatophilum</name>
    <dbReference type="NCBI Taxonomy" id="517417"/>
    <lineage>
        <taxon>Bacteria</taxon>
        <taxon>Pseudomonadati</taxon>
        <taxon>Chlorobiota</taxon>
        <taxon>Chlorobiia</taxon>
        <taxon>Chlorobiales</taxon>
        <taxon>Chlorobiaceae</taxon>
        <taxon>Chlorobaculum</taxon>
    </lineage>
</organism>
<dbReference type="STRING" id="517417.Cpar_1536"/>
<dbReference type="SUPFAM" id="SSF56784">
    <property type="entry name" value="HAD-like"/>
    <property type="match status" value="1"/>
</dbReference>
<keyword evidence="2" id="KW-0378">Hydrolase</keyword>
<dbReference type="NCBIfam" id="TIGR01428">
    <property type="entry name" value="HAD_type_II"/>
    <property type="match status" value="1"/>
</dbReference>
<keyword evidence="4" id="KW-1185">Reference proteome</keyword>
<name>B3QPT1_CHLP8</name>
<evidence type="ECO:0000256" key="2">
    <source>
        <dbReference type="ARBA" id="ARBA00022801"/>
    </source>
</evidence>
<dbReference type="NCBIfam" id="TIGR01493">
    <property type="entry name" value="HAD-SF-IA-v2"/>
    <property type="match status" value="1"/>
</dbReference>
<dbReference type="SFLD" id="SFLDG01129">
    <property type="entry name" value="C1.5:_HAD__Beta-PGM__Phosphata"/>
    <property type="match status" value="1"/>
</dbReference>
<dbReference type="PANTHER" id="PTHR43316">
    <property type="entry name" value="HYDROLASE, HALOACID DELAHOGENASE-RELATED"/>
    <property type="match status" value="1"/>
</dbReference>
<dbReference type="InterPro" id="IPR006439">
    <property type="entry name" value="HAD-SF_hydro_IA"/>
</dbReference>
<dbReference type="InterPro" id="IPR006328">
    <property type="entry name" value="2-HAD"/>
</dbReference>
<dbReference type="PRINTS" id="PR00413">
    <property type="entry name" value="HADHALOGNASE"/>
</dbReference>
<dbReference type="InterPro" id="IPR023198">
    <property type="entry name" value="PGP-like_dom2"/>
</dbReference>
<dbReference type="Gene3D" id="1.10.150.240">
    <property type="entry name" value="Putative phosphatase, domain 2"/>
    <property type="match status" value="1"/>
</dbReference>
<proteinExistence type="inferred from homology"/>
<dbReference type="PANTHER" id="PTHR43316:SF3">
    <property type="entry name" value="HALOACID DEHALOGENASE, TYPE II (AFU_ORTHOLOGUE AFUA_2G07750)-RELATED"/>
    <property type="match status" value="1"/>
</dbReference>
<dbReference type="Gene3D" id="3.40.50.1000">
    <property type="entry name" value="HAD superfamily/HAD-like"/>
    <property type="match status" value="1"/>
</dbReference>